<comment type="caution">
    <text evidence="6">The sequence shown here is derived from an EMBL/GenBank/DDBJ whole genome shotgun (WGS) entry which is preliminary data.</text>
</comment>
<dbReference type="EC" id="1.8.4.12" evidence="1"/>
<dbReference type="GO" id="GO:0005737">
    <property type="term" value="C:cytoplasm"/>
    <property type="evidence" value="ECO:0007669"/>
    <property type="project" value="TreeGrafter"/>
</dbReference>
<dbReference type="InterPro" id="IPR011057">
    <property type="entry name" value="Mss4-like_sf"/>
</dbReference>
<name>A0A5S5DWK3_9FLAO</name>
<keyword evidence="2" id="KW-0560">Oxidoreductase</keyword>
<protein>
    <recommendedName>
        <fullName evidence="1">peptide-methionine (R)-S-oxide reductase</fullName>
        <ecNumber evidence="1">1.8.4.12</ecNumber>
    </recommendedName>
</protein>
<evidence type="ECO:0000259" key="5">
    <source>
        <dbReference type="PROSITE" id="PS51790"/>
    </source>
</evidence>
<reference evidence="6 7" key="1">
    <citation type="submission" date="2019-07" db="EMBL/GenBank/DDBJ databases">
        <title>Genomic Encyclopedia of Type Strains, Phase IV (KMG-IV): sequencing the most valuable type-strain genomes for metagenomic binning, comparative biology and taxonomic classification.</title>
        <authorList>
            <person name="Goeker M."/>
        </authorList>
    </citation>
    <scope>NUCLEOTIDE SEQUENCE [LARGE SCALE GENOMIC DNA]</scope>
    <source>
        <strain evidence="6 7">DSM 18961</strain>
    </source>
</reference>
<dbReference type="InterPro" id="IPR028427">
    <property type="entry name" value="Met_Sox_Rdtase_MsrB"/>
</dbReference>
<dbReference type="RefSeq" id="WP_148869935.1">
    <property type="nucleotide sequence ID" value="NZ_VNIA01000002.1"/>
</dbReference>
<dbReference type="PANTHER" id="PTHR10173">
    <property type="entry name" value="METHIONINE SULFOXIDE REDUCTASE"/>
    <property type="match status" value="1"/>
</dbReference>
<dbReference type="Gene3D" id="2.170.150.20">
    <property type="entry name" value="Peptide methionine sulfoxide reductase"/>
    <property type="match status" value="1"/>
</dbReference>
<accession>A0A5S5DWK3</accession>
<dbReference type="GO" id="GO:0030091">
    <property type="term" value="P:protein repair"/>
    <property type="evidence" value="ECO:0007669"/>
    <property type="project" value="InterPro"/>
</dbReference>
<dbReference type="PROSITE" id="PS51790">
    <property type="entry name" value="MSRB"/>
    <property type="match status" value="1"/>
</dbReference>
<dbReference type="SUPFAM" id="SSF51316">
    <property type="entry name" value="Mss4-like"/>
    <property type="match status" value="1"/>
</dbReference>
<keyword evidence="4" id="KW-0732">Signal</keyword>
<dbReference type="Pfam" id="PF01641">
    <property type="entry name" value="SelR"/>
    <property type="match status" value="1"/>
</dbReference>
<feature type="domain" description="MsrB" evidence="5">
    <location>
        <begin position="36"/>
        <end position="158"/>
    </location>
</feature>
<dbReference type="OrthoDB" id="4174719at2"/>
<gene>
    <name evidence="6" type="ORF">C7447_102471</name>
</gene>
<sequence>MKKIVFILFIGFLISCQSTAQNKKMENKKYKVENSEAEWKKKLTPMQFHVLREAGTERPGTSEFNDFQEKGTYVCAACNTPLYKSDRKFDAHCGWPSFDEAIEENIELDVDYKIGYERTELKCKTCGSHLGHRFNDGPKETTGQRHCLNGVALKFIPEKK</sequence>
<dbReference type="EMBL" id="VNIA01000002">
    <property type="protein sequence ID" value="TYP99152.1"/>
    <property type="molecule type" value="Genomic_DNA"/>
</dbReference>
<dbReference type="GO" id="GO:0006979">
    <property type="term" value="P:response to oxidative stress"/>
    <property type="evidence" value="ECO:0007669"/>
    <property type="project" value="InterPro"/>
</dbReference>
<evidence type="ECO:0000313" key="7">
    <source>
        <dbReference type="Proteomes" id="UP000323136"/>
    </source>
</evidence>
<dbReference type="InterPro" id="IPR002579">
    <property type="entry name" value="Met_Sox_Rdtase_MsrB_dom"/>
</dbReference>
<evidence type="ECO:0000256" key="3">
    <source>
        <dbReference type="ARBA" id="ARBA00048488"/>
    </source>
</evidence>
<evidence type="ECO:0000256" key="2">
    <source>
        <dbReference type="ARBA" id="ARBA00023002"/>
    </source>
</evidence>
<dbReference type="PROSITE" id="PS51257">
    <property type="entry name" value="PROKAR_LIPOPROTEIN"/>
    <property type="match status" value="1"/>
</dbReference>
<proteinExistence type="predicted"/>
<evidence type="ECO:0000313" key="6">
    <source>
        <dbReference type="EMBL" id="TYP99152.1"/>
    </source>
</evidence>
<dbReference type="NCBIfam" id="TIGR00357">
    <property type="entry name" value="peptide-methionine (R)-S-oxide reductase MsrB"/>
    <property type="match status" value="1"/>
</dbReference>
<evidence type="ECO:0000256" key="4">
    <source>
        <dbReference type="SAM" id="SignalP"/>
    </source>
</evidence>
<keyword evidence="7" id="KW-1185">Reference proteome</keyword>
<dbReference type="Proteomes" id="UP000323136">
    <property type="component" value="Unassembled WGS sequence"/>
</dbReference>
<evidence type="ECO:0000256" key="1">
    <source>
        <dbReference type="ARBA" id="ARBA00012499"/>
    </source>
</evidence>
<feature type="chain" id="PRO_5024442907" description="peptide-methionine (R)-S-oxide reductase" evidence="4">
    <location>
        <begin position="21"/>
        <end position="160"/>
    </location>
</feature>
<dbReference type="AlphaFoldDB" id="A0A5S5DWK3"/>
<dbReference type="PANTHER" id="PTHR10173:SF52">
    <property type="entry name" value="METHIONINE-R-SULFOXIDE REDUCTASE B1"/>
    <property type="match status" value="1"/>
</dbReference>
<dbReference type="GO" id="GO:0033743">
    <property type="term" value="F:peptide-methionine (R)-S-oxide reductase activity"/>
    <property type="evidence" value="ECO:0007669"/>
    <property type="project" value="UniProtKB-EC"/>
</dbReference>
<organism evidence="6 7">
    <name type="scientific">Tenacibaculum adriaticum</name>
    <dbReference type="NCBI Taxonomy" id="413713"/>
    <lineage>
        <taxon>Bacteria</taxon>
        <taxon>Pseudomonadati</taxon>
        <taxon>Bacteroidota</taxon>
        <taxon>Flavobacteriia</taxon>
        <taxon>Flavobacteriales</taxon>
        <taxon>Flavobacteriaceae</taxon>
        <taxon>Tenacibaculum</taxon>
    </lineage>
</organism>
<feature type="signal peptide" evidence="4">
    <location>
        <begin position="1"/>
        <end position="20"/>
    </location>
</feature>
<comment type="catalytic activity">
    <reaction evidence="3">
        <text>L-methionyl-[protein] + [thioredoxin]-disulfide + H2O = L-methionyl-(R)-S-oxide-[protein] + [thioredoxin]-dithiol</text>
        <dbReference type="Rhea" id="RHEA:24164"/>
        <dbReference type="Rhea" id="RHEA-COMP:10698"/>
        <dbReference type="Rhea" id="RHEA-COMP:10700"/>
        <dbReference type="Rhea" id="RHEA-COMP:12313"/>
        <dbReference type="Rhea" id="RHEA-COMP:12314"/>
        <dbReference type="ChEBI" id="CHEBI:15377"/>
        <dbReference type="ChEBI" id="CHEBI:16044"/>
        <dbReference type="ChEBI" id="CHEBI:29950"/>
        <dbReference type="ChEBI" id="CHEBI:45764"/>
        <dbReference type="ChEBI" id="CHEBI:50058"/>
        <dbReference type="EC" id="1.8.4.12"/>
    </reaction>
</comment>